<evidence type="ECO:0000313" key="3">
    <source>
        <dbReference type="Proteomes" id="UP000185639"/>
    </source>
</evidence>
<dbReference type="SUPFAM" id="SSF53335">
    <property type="entry name" value="S-adenosyl-L-methionine-dependent methyltransferases"/>
    <property type="match status" value="1"/>
</dbReference>
<keyword evidence="2" id="KW-0255">Endonuclease</keyword>
<dbReference type="InterPro" id="IPR003615">
    <property type="entry name" value="HNH_nuc"/>
</dbReference>
<dbReference type="EMBL" id="FTOH01000007">
    <property type="protein sequence ID" value="SIT00621.1"/>
    <property type="molecule type" value="Genomic_DNA"/>
</dbReference>
<feature type="domain" description="HNH nuclease" evidence="1">
    <location>
        <begin position="442"/>
        <end position="489"/>
    </location>
</feature>
<proteinExistence type="predicted"/>
<dbReference type="RefSeq" id="WP_076516561.1">
    <property type="nucleotide sequence ID" value="NZ_FTOH01000007.1"/>
</dbReference>
<dbReference type="OrthoDB" id="7348755at2"/>
<keyword evidence="3" id="KW-1185">Reference proteome</keyword>
<dbReference type="GO" id="GO:0004519">
    <property type="term" value="F:endonuclease activity"/>
    <property type="evidence" value="ECO:0007669"/>
    <property type="project" value="UniProtKB-KW"/>
</dbReference>
<name>A0A1N7NQM9_9GAMM</name>
<dbReference type="PANTHER" id="PTHR43861:SF1">
    <property type="entry name" value="TRANS-ACONITATE 2-METHYLTRANSFERASE"/>
    <property type="match status" value="1"/>
</dbReference>
<protein>
    <submittedName>
        <fullName evidence="2">HNH endonuclease</fullName>
    </submittedName>
</protein>
<dbReference type="CDD" id="cd02440">
    <property type="entry name" value="AdoMet_MTases"/>
    <property type="match status" value="1"/>
</dbReference>
<keyword evidence="2" id="KW-0378">Hydrolase</keyword>
<organism evidence="2 3">
    <name type="scientific">Thalassolituus maritimus</name>
    <dbReference type="NCBI Taxonomy" id="484498"/>
    <lineage>
        <taxon>Bacteria</taxon>
        <taxon>Pseudomonadati</taxon>
        <taxon>Pseudomonadota</taxon>
        <taxon>Gammaproteobacteria</taxon>
        <taxon>Oceanospirillales</taxon>
        <taxon>Oceanospirillaceae</taxon>
        <taxon>Thalassolituus</taxon>
    </lineage>
</organism>
<reference evidence="3" key="1">
    <citation type="submission" date="2017-01" db="EMBL/GenBank/DDBJ databases">
        <authorList>
            <person name="Varghese N."/>
            <person name="Submissions S."/>
        </authorList>
    </citation>
    <scope>NUCLEOTIDE SEQUENCE [LARGE SCALE GENOMIC DNA]</scope>
    <source>
        <strain evidence="3">DSM 24913</strain>
    </source>
</reference>
<sequence>MDDQTAKFYSHNVSDVISRYDAIDSPISKYFSLAFPKPASQILDVGCGSGRDLRALLAAGYNAFGIEPVEELRRAAIQRYPSLSSCLWSGVLPGFSVDEKFDGVVCSAVLMHIPQGQQLEAFLDIRNLLKVGGRLLLSIPATRDDLDEDFRDPDGRLFVPTDPERIRLIAEQIGFTFISHTQDTDSLGRPGYAWNTLIFEKSTEANRPLDRIESVLRNDRKVATYKLALLRAFCDIAERDENAVTWFPDGYVGMPIEALAECWLAYYWPLVTAPVHIPQSTTDHSGSARAITFRSELGELSRLCQEYFDPDPDIAYTLFTLAWKKGTLSNDIARKLRLTFSAIRTALRDGPVKHAAQGGMFRYQSGQVMLQVDLWREFCLSSHWIRDSLILRWSELCEKFSATNDPAIQRGVTLPYLLKEGLPEREQGIARRMYEERENLSCVWSDKKITLATMDVDHALPFSLWRNNDLWNLLPAARKVNNEKRDKIPTPELLRSRKEAIVDLWQFANEVEPKVFQFEVERTLGKFHKSCWEQELFQYMSERAAVAIYRRGETAWNYGA</sequence>
<dbReference type="Pfam" id="PF13489">
    <property type="entry name" value="Methyltransf_23"/>
    <property type="match status" value="1"/>
</dbReference>
<dbReference type="PANTHER" id="PTHR43861">
    <property type="entry name" value="TRANS-ACONITATE 2-METHYLTRANSFERASE-RELATED"/>
    <property type="match status" value="1"/>
</dbReference>
<dbReference type="Gene3D" id="1.10.30.50">
    <property type="match status" value="1"/>
</dbReference>
<accession>A0A1N7NQM9</accession>
<dbReference type="Gene3D" id="3.40.50.150">
    <property type="entry name" value="Vaccinia Virus protein VP39"/>
    <property type="match status" value="1"/>
</dbReference>
<evidence type="ECO:0000259" key="1">
    <source>
        <dbReference type="Pfam" id="PF13395"/>
    </source>
</evidence>
<dbReference type="InterPro" id="IPR029063">
    <property type="entry name" value="SAM-dependent_MTases_sf"/>
</dbReference>
<dbReference type="AlphaFoldDB" id="A0A1N7NQM9"/>
<dbReference type="Pfam" id="PF13395">
    <property type="entry name" value="HNH_4"/>
    <property type="match status" value="1"/>
</dbReference>
<evidence type="ECO:0000313" key="2">
    <source>
        <dbReference type="EMBL" id="SIT00621.1"/>
    </source>
</evidence>
<dbReference type="STRING" id="484498.SAMN05421686_107196"/>
<gene>
    <name evidence="2" type="ORF">SAMN05421686_107196</name>
</gene>
<dbReference type="Proteomes" id="UP000185639">
    <property type="component" value="Unassembled WGS sequence"/>
</dbReference>
<dbReference type="CDD" id="cd00085">
    <property type="entry name" value="HNHc"/>
    <property type="match status" value="1"/>
</dbReference>
<keyword evidence="2" id="KW-0540">Nuclease</keyword>